<evidence type="ECO:0000313" key="9">
    <source>
        <dbReference type="EMBL" id="EXB07682.1"/>
    </source>
</evidence>
<feature type="domain" description="Methyltransferase small" evidence="7">
    <location>
        <begin position="164"/>
        <end position="333"/>
    </location>
</feature>
<dbReference type="CDD" id="cd02440">
    <property type="entry name" value="AdoMet_MTases"/>
    <property type="match status" value="1"/>
</dbReference>
<dbReference type="Proteomes" id="UP000020595">
    <property type="component" value="Unassembled WGS sequence"/>
</dbReference>
<dbReference type="InterPro" id="IPR002052">
    <property type="entry name" value="DNA_methylase_N6_adenine_CS"/>
</dbReference>
<dbReference type="PATRIC" id="fig|1310613.3.peg.77"/>
<dbReference type="PROSITE" id="PS00092">
    <property type="entry name" value="N6_MTASE"/>
    <property type="match status" value="1"/>
</dbReference>
<evidence type="ECO:0000256" key="3">
    <source>
        <dbReference type="ARBA" id="ARBA00022603"/>
    </source>
</evidence>
<sequence length="337" mass="37563">MDPRSEVILRQHDYLKGRVLLINAPNDALVSQLPTEIDASVWTWNYADYQVFLNAGATAHFSVEFPLQEFDQAIIFVPKSKELLNYILHVVMSHLKIDQSVFLVGEKKGGVERAAKQLQSFGKILKLDSARHCQLWHLKIEKTEKIKPLESWLKTYTVQVNEQELTICALPGVFSQTHLDVGTAVLLPYLNQVKSGRIADFGCGAGIISCYLAKANSSNIIHALDIDAFALQSTEMTFSRNGIGSDQLRLQPVTGIADAPTELDAIVSNPPFHQGIHTNYDASEGLCQNAKKHLKASGELWIVANRFLNYPILIEKHFGQCEIKTDLQGFKVLYACA</sequence>
<comment type="subcellular location">
    <subcellularLocation>
        <location evidence="6">Cytoplasm</location>
    </subcellularLocation>
</comment>
<name>A0A009HTU6_ACIB9</name>
<reference evidence="9 10" key="1">
    <citation type="submission" date="2014-02" db="EMBL/GenBank/DDBJ databases">
        <title>Comparative genomics and transcriptomics to identify genetic mechanisms underlying the emergence of carbapenem resistant Acinetobacter baumannii (CRAb).</title>
        <authorList>
            <person name="Harris A.D."/>
            <person name="Johnson K.J."/>
            <person name="George J."/>
            <person name="Shefchek K."/>
            <person name="Daugherty S.C."/>
            <person name="Parankush S."/>
            <person name="Sadzewicz L."/>
            <person name="Tallon L."/>
            <person name="Sengamalay N."/>
            <person name="Hazen T.H."/>
            <person name="Rasko D.A."/>
        </authorList>
    </citation>
    <scope>NUCLEOTIDE SEQUENCE [LARGE SCALE GENOMIC DNA]</scope>
    <source>
        <strain evidence="9 10">1295743</strain>
    </source>
</reference>
<comment type="similarity">
    <text evidence="6">Belongs to the methyltransferase superfamily. RsmC family.</text>
</comment>
<proteinExistence type="inferred from homology"/>
<dbReference type="InterPro" id="IPR023543">
    <property type="entry name" value="rRNA_ssu_MeTfrase_C"/>
</dbReference>
<dbReference type="InterPro" id="IPR007848">
    <property type="entry name" value="Small_mtfrase_dom"/>
</dbReference>
<dbReference type="AlphaFoldDB" id="A0A009HTU6"/>
<accession>A0A009HTU6</accession>
<dbReference type="GO" id="GO:0003676">
    <property type="term" value="F:nucleic acid binding"/>
    <property type="evidence" value="ECO:0007669"/>
    <property type="project" value="InterPro"/>
</dbReference>
<dbReference type="EC" id="2.1.1.172" evidence="6"/>
<evidence type="ECO:0000256" key="1">
    <source>
        <dbReference type="ARBA" id="ARBA00022490"/>
    </source>
</evidence>
<evidence type="ECO:0000313" key="10">
    <source>
        <dbReference type="Proteomes" id="UP000020595"/>
    </source>
</evidence>
<dbReference type="RefSeq" id="WP_032050558.1">
    <property type="nucleotide sequence ID" value="NZ_JEWH01000001.1"/>
</dbReference>
<keyword evidence="1 6" id="KW-0963">Cytoplasm</keyword>
<keyword evidence="2 6" id="KW-0698">rRNA processing</keyword>
<dbReference type="Gene3D" id="3.40.50.150">
    <property type="entry name" value="Vaccinia Virus protein VP39"/>
    <property type="match status" value="2"/>
</dbReference>
<comment type="catalytic activity">
    <reaction evidence="6">
        <text>guanosine(1207) in 16S rRNA + S-adenosyl-L-methionine = N(2)-methylguanosine(1207) in 16S rRNA + S-adenosyl-L-homocysteine + H(+)</text>
        <dbReference type="Rhea" id="RHEA:42736"/>
        <dbReference type="Rhea" id="RHEA-COMP:10213"/>
        <dbReference type="Rhea" id="RHEA-COMP:10214"/>
        <dbReference type="ChEBI" id="CHEBI:15378"/>
        <dbReference type="ChEBI" id="CHEBI:57856"/>
        <dbReference type="ChEBI" id="CHEBI:59789"/>
        <dbReference type="ChEBI" id="CHEBI:74269"/>
        <dbReference type="ChEBI" id="CHEBI:74481"/>
        <dbReference type="EC" id="2.1.1.172"/>
    </reaction>
</comment>
<evidence type="ECO:0000259" key="8">
    <source>
        <dbReference type="Pfam" id="PF08468"/>
    </source>
</evidence>
<dbReference type="GO" id="GO:0052914">
    <property type="term" value="F:16S rRNA (guanine(1207)-N(2))-methyltransferase activity"/>
    <property type="evidence" value="ECO:0007669"/>
    <property type="project" value="UniProtKB-EC"/>
</dbReference>
<dbReference type="Pfam" id="PF08468">
    <property type="entry name" value="MTS_N"/>
    <property type="match status" value="1"/>
</dbReference>
<keyword evidence="4 6" id="KW-0808">Transferase</keyword>
<organism evidence="9 10">
    <name type="scientific">Acinetobacter baumannii (strain 1295743)</name>
    <dbReference type="NCBI Taxonomy" id="1310613"/>
    <lineage>
        <taxon>Bacteria</taxon>
        <taxon>Pseudomonadati</taxon>
        <taxon>Pseudomonadota</taxon>
        <taxon>Gammaproteobacteria</taxon>
        <taxon>Moraxellales</taxon>
        <taxon>Moraxellaceae</taxon>
        <taxon>Acinetobacter</taxon>
        <taxon>Acinetobacter calcoaceticus/baumannii complex</taxon>
    </lineage>
</organism>
<evidence type="ECO:0000256" key="4">
    <source>
        <dbReference type="ARBA" id="ARBA00022679"/>
    </source>
</evidence>
<comment type="caution">
    <text evidence="9">The sequence shown here is derived from an EMBL/GenBank/DDBJ whole genome shotgun (WGS) entry which is preliminary data.</text>
</comment>
<dbReference type="PANTHER" id="PTHR47816:SF4">
    <property type="entry name" value="RIBOSOMAL RNA SMALL SUBUNIT METHYLTRANSFERASE C"/>
    <property type="match status" value="1"/>
</dbReference>
<dbReference type="GO" id="GO:0005737">
    <property type="term" value="C:cytoplasm"/>
    <property type="evidence" value="ECO:0007669"/>
    <property type="project" value="UniProtKB-SubCell"/>
</dbReference>
<dbReference type="SUPFAM" id="SSF53335">
    <property type="entry name" value="S-adenosyl-L-methionine-dependent methyltransferases"/>
    <property type="match status" value="1"/>
</dbReference>
<keyword evidence="5 6" id="KW-0949">S-adenosyl-L-methionine</keyword>
<dbReference type="EMBL" id="JEWH01000001">
    <property type="protein sequence ID" value="EXB07682.1"/>
    <property type="molecule type" value="Genomic_DNA"/>
</dbReference>
<feature type="domain" description="Methyltransferase small N-terminal" evidence="8">
    <location>
        <begin position="5"/>
        <end position="156"/>
    </location>
</feature>
<dbReference type="PANTHER" id="PTHR47816">
    <property type="entry name" value="RIBOSOMAL RNA SMALL SUBUNIT METHYLTRANSFERASE C"/>
    <property type="match status" value="1"/>
</dbReference>
<keyword evidence="3 6" id="KW-0489">Methyltransferase</keyword>
<evidence type="ECO:0000256" key="5">
    <source>
        <dbReference type="ARBA" id="ARBA00022691"/>
    </source>
</evidence>
<gene>
    <name evidence="6" type="primary">rsmC</name>
    <name evidence="9" type="ORF">J512_0076</name>
</gene>
<protein>
    <recommendedName>
        <fullName evidence="6">Ribosomal RNA small subunit methyltransferase C</fullName>
        <ecNumber evidence="6">2.1.1.172</ecNumber>
    </recommendedName>
    <alternativeName>
        <fullName evidence="6">16S rRNA m2G1207 methyltransferase</fullName>
    </alternativeName>
    <alternativeName>
        <fullName evidence="6">rRNA (guanine-N(2)-)-methyltransferase RsmC</fullName>
    </alternativeName>
</protein>
<dbReference type="InterPro" id="IPR046977">
    <property type="entry name" value="RsmC/RlmG"/>
</dbReference>
<evidence type="ECO:0000256" key="2">
    <source>
        <dbReference type="ARBA" id="ARBA00022552"/>
    </source>
</evidence>
<dbReference type="InterPro" id="IPR013675">
    <property type="entry name" value="Mtase_sm_N"/>
</dbReference>
<comment type="subunit">
    <text evidence="6">Monomer.</text>
</comment>
<evidence type="ECO:0000259" key="7">
    <source>
        <dbReference type="Pfam" id="PF05175"/>
    </source>
</evidence>
<evidence type="ECO:0000256" key="6">
    <source>
        <dbReference type="HAMAP-Rule" id="MF_01862"/>
    </source>
</evidence>
<dbReference type="Pfam" id="PF05175">
    <property type="entry name" value="MTS"/>
    <property type="match status" value="1"/>
</dbReference>
<comment type="function">
    <text evidence="6">Specifically methylates the guanine in position 1207 of 16S rRNA in the 30S particle.</text>
</comment>
<dbReference type="InterPro" id="IPR029063">
    <property type="entry name" value="SAM-dependent_MTases_sf"/>
</dbReference>
<dbReference type="HAMAP" id="MF_01862">
    <property type="entry name" value="16SrRNA_methyltr_C"/>
    <property type="match status" value="1"/>
</dbReference>